<sequence>MYCFLNVFSFCINIFQVGFVSQCLSPPTQQHTVPSPDIFLQAPFRIAGKEGRDVFTNSPFPLAHKPALPSDPFLQAPFGKRNEIAGAAVSVSHPPQPNKQPLCQAQPRYSRCSEVPLPQQPVAAHRVVSSVGQQAAVGSVAVGPLHSWTIGGRAIVDPFIRAPFHPRCQQGKP</sequence>
<dbReference type="AlphaFoldDB" id="A0A060W1Q5"/>
<dbReference type="EMBL" id="FR904364">
    <property type="protein sequence ID" value="CDQ60966.1"/>
    <property type="molecule type" value="Genomic_DNA"/>
</dbReference>
<dbReference type="Pfam" id="PF15282">
    <property type="entry name" value="BMP2K_C"/>
    <property type="match status" value="1"/>
</dbReference>
<reference evidence="2" key="2">
    <citation type="submission" date="2014-03" db="EMBL/GenBank/DDBJ databases">
        <authorList>
            <person name="Genoscope - CEA"/>
        </authorList>
    </citation>
    <scope>NUCLEOTIDE SEQUENCE</scope>
</reference>
<dbReference type="STRING" id="8022.A0A060W1Q5"/>
<evidence type="ECO:0000313" key="3">
    <source>
        <dbReference type="Proteomes" id="UP000193380"/>
    </source>
</evidence>
<evidence type="ECO:0000313" key="2">
    <source>
        <dbReference type="EMBL" id="CDQ60966.1"/>
    </source>
</evidence>
<name>A0A060W1Q5_ONCMY</name>
<dbReference type="InterPro" id="IPR028182">
    <property type="entry name" value="BMP2K_C"/>
</dbReference>
<dbReference type="Proteomes" id="UP000193380">
    <property type="component" value="Unassembled WGS sequence"/>
</dbReference>
<accession>A0A060W1Q5</accession>
<evidence type="ECO:0000259" key="1">
    <source>
        <dbReference type="Pfam" id="PF15282"/>
    </source>
</evidence>
<gene>
    <name evidence="2" type="ORF">GSONMT00082776001</name>
</gene>
<proteinExistence type="predicted"/>
<dbReference type="PaxDb" id="8022-A0A060W1Q5"/>
<reference evidence="2" key="1">
    <citation type="journal article" date="2014" name="Nat. Commun.">
        <title>The rainbow trout genome provides novel insights into evolution after whole-genome duplication in vertebrates.</title>
        <authorList>
            <person name="Berthelot C."/>
            <person name="Brunet F."/>
            <person name="Chalopin D."/>
            <person name="Juanchich A."/>
            <person name="Bernard M."/>
            <person name="Noel B."/>
            <person name="Bento P."/>
            <person name="Da Silva C."/>
            <person name="Labadie K."/>
            <person name="Alberti A."/>
            <person name="Aury J.M."/>
            <person name="Louis A."/>
            <person name="Dehais P."/>
            <person name="Bardou P."/>
            <person name="Montfort J."/>
            <person name="Klopp C."/>
            <person name="Cabau C."/>
            <person name="Gaspin C."/>
            <person name="Thorgaard G.H."/>
            <person name="Boussaha M."/>
            <person name="Quillet E."/>
            <person name="Guyomard R."/>
            <person name="Galiana D."/>
            <person name="Bobe J."/>
            <person name="Volff J.N."/>
            <person name="Genet C."/>
            <person name="Wincker P."/>
            <person name="Jaillon O."/>
            <person name="Roest Crollius H."/>
            <person name="Guiguen Y."/>
        </authorList>
    </citation>
    <scope>NUCLEOTIDE SEQUENCE [LARGE SCALE GENOMIC DNA]</scope>
</reference>
<organism evidence="2 3">
    <name type="scientific">Oncorhynchus mykiss</name>
    <name type="common">Rainbow trout</name>
    <name type="synonym">Salmo gairdneri</name>
    <dbReference type="NCBI Taxonomy" id="8022"/>
    <lineage>
        <taxon>Eukaryota</taxon>
        <taxon>Metazoa</taxon>
        <taxon>Chordata</taxon>
        <taxon>Craniata</taxon>
        <taxon>Vertebrata</taxon>
        <taxon>Euteleostomi</taxon>
        <taxon>Actinopterygii</taxon>
        <taxon>Neopterygii</taxon>
        <taxon>Teleostei</taxon>
        <taxon>Protacanthopterygii</taxon>
        <taxon>Salmoniformes</taxon>
        <taxon>Salmonidae</taxon>
        <taxon>Salmoninae</taxon>
        <taxon>Oncorhynchus</taxon>
    </lineage>
</organism>
<feature type="domain" description="BMP-2-inducible protein kinase C-terminal" evidence="1">
    <location>
        <begin position="100"/>
        <end position="167"/>
    </location>
</feature>
<protein>
    <recommendedName>
        <fullName evidence="1">BMP-2-inducible protein kinase C-terminal domain-containing protein</fullName>
    </recommendedName>
</protein>